<evidence type="ECO:0000256" key="5">
    <source>
        <dbReference type="ARBA" id="ARBA00023136"/>
    </source>
</evidence>
<feature type="transmembrane region" description="Helical" evidence="6">
    <location>
        <begin position="142"/>
        <end position="160"/>
    </location>
</feature>
<feature type="transmembrane region" description="Helical" evidence="6">
    <location>
        <begin position="343"/>
        <end position="365"/>
    </location>
</feature>
<evidence type="ECO:0000313" key="8">
    <source>
        <dbReference type="Proteomes" id="UP000190989"/>
    </source>
</evidence>
<comment type="subcellular location">
    <subcellularLocation>
        <location evidence="1">Cell membrane</location>
        <topology evidence="1">Multi-pass membrane protein</topology>
    </subcellularLocation>
</comment>
<dbReference type="SUPFAM" id="SSF103473">
    <property type="entry name" value="MFS general substrate transporter"/>
    <property type="match status" value="1"/>
</dbReference>
<dbReference type="EMBL" id="FVZE01000001">
    <property type="protein sequence ID" value="SLJ91293.1"/>
    <property type="molecule type" value="Genomic_DNA"/>
</dbReference>
<accession>A0A1U6H698</accession>
<evidence type="ECO:0000313" key="7">
    <source>
        <dbReference type="EMBL" id="SLJ91293.1"/>
    </source>
</evidence>
<feature type="transmembrane region" description="Helical" evidence="6">
    <location>
        <begin position="311"/>
        <end position="331"/>
    </location>
</feature>
<feature type="transmembrane region" description="Helical" evidence="6">
    <location>
        <begin position="221"/>
        <end position="244"/>
    </location>
</feature>
<keyword evidence="8" id="KW-1185">Reference proteome</keyword>
<dbReference type="InterPro" id="IPR050189">
    <property type="entry name" value="MFS_Efflux_Transporters"/>
</dbReference>
<keyword evidence="5 6" id="KW-0472">Membrane</keyword>
<keyword evidence="4 6" id="KW-1133">Transmembrane helix</keyword>
<feature type="transmembrane region" description="Helical" evidence="6">
    <location>
        <begin position="55"/>
        <end position="79"/>
    </location>
</feature>
<name>A0A1U6H698_9SPHN</name>
<dbReference type="PANTHER" id="PTHR43124">
    <property type="entry name" value="PURINE EFFLUX PUMP PBUE"/>
    <property type="match status" value="1"/>
</dbReference>
<dbReference type="InterPro" id="IPR011701">
    <property type="entry name" value="MFS"/>
</dbReference>
<feature type="transmembrane region" description="Helical" evidence="6">
    <location>
        <begin position="111"/>
        <end position="133"/>
    </location>
</feature>
<dbReference type="PANTHER" id="PTHR43124:SF10">
    <property type="entry name" value="PURINE EFFLUX PUMP PBUE"/>
    <property type="match status" value="1"/>
</dbReference>
<keyword evidence="3 6" id="KW-0812">Transmembrane</keyword>
<dbReference type="GO" id="GO:0022857">
    <property type="term" value="F:transmembrane transporter activity"/>
    <property type="evidence" value="ECO:0007669"/>
    <property type="project" value="InterPro"/>
</dbReference>
<feature type="transmembrane region" description="Helical" evidence="6">
    <location>
        <begin position="287"/>
        <end position="305"/>
    </location>
</feature>
<evidence type="ECO:0000256" key="3">
    <source>
        <dbReference type="ARBA" id="ARBA00022692"/>
    </source>
</evidence>
<dbReference type="InterPro" id="IPR036259">
    <property type="entry name" value="MFS_trans_sf"/>
</dbReference>
<evidence type="ECO:0000256" key="1">
    <source>
        <dbReference type="ARBA" id="ARBA00004651"/>
    </source>
</evidence>
<reference evidence="8" key="1">
    <citation type="submission" date="2017-02" db="EMBL/GenBank/DDBJ databases">
        <authorList>
            <person name="Varghese N."/>
            <person name="Submissions S."/>
        </authorList>
    </citation>
    <scope>NUCLEOTIDE SEQUENCE [LARGE SCALE GENOMIC DNA]</scope>
    <source>
        <strain evidence="8">SM117</strain>
    </source>
</reference>
<dbReference type="STRING" id="428990.SAMN06295987_1011354"/>
<dbReference type="Gene3D" id="1.20.1250.20">
    <property type="entry name" value="MFS general substrate transporter like domains"/>
    <property type="match status" value="1"/>
</dbReference>
<dbReference type="GO" id="GO:0005886">
    <property type="term" value="C:plasma membrane"/>
    <property type="evidence" value="ECO:0007669"/>
    <property type="project" value="UniProtKB-SubCell"/>
</dbReference>
<evidence type="ECO:0000256" key="4">
    <source>
        <dbReference type="ARBA" id="ARBA00022989"/>
    </source>
</evidence>
<gene>
    <name evidence="7" type="ORF">SAMN06295987_1011354</name>
</gene>
<dbReference type="AlphaFoldDB" id="A0A1U6H698"/>
<dbReference type="Proteomes" id="UP000190989">
    <property type="component" value="Unassembled WGS sequence"/>
</dbReference>
<feature type="transmembrane region" description="Helical" evidence="6">
    <location>
        <begin position="371"/>
        <end position="390"/>
    </location>
</feature>
<proteinExistence type="predicted"/>
<feature type="transmembrane region" description="Helical" evidence="6">
    <location>
        <begin position="86"/>
        <end position="105"/>
    </location>
</feature>
<sequence length="408" mass="41460">MATSSLPTLAKPLTDARGRRTLLIVLFMTAGYSVSFVSPIVYAQLAARIGGTAAAAGYVAAFELAFTAVGNLLAAVVGARARVRPVGLAALGLFAIANLGCTLDLSVSAVLALRAASGLSEGFVVGLGAIFIARTERPERTYAAMLLAGGLYAACANPVLNSLVDSGWGDAIFVLFAAWAIVAAAALDRLCRAAGGMVPAPVARAATSAAWREGLGGRETALGAGVLFALFLFLIASLGFWPFMKLAAHHYGHMSGTISLGLGVYSLAGVVTALAVSLGGQRLPSTLALLIGLLLAIAAPAILLGPRPPSLFIAGLAVYAMSWNIVCPFVVKLLSRIDPSGRLNSLGAAVNTVSYSIGAALGAVAMDWKSYVGLEYFLVLSILASAVLMLPVSRMIAKAPGADAGAAA</sequence>
<protein>
    <submittedName>
        <fullName evidence="7">Predicted arabinose efflux permease, MFS family</fullName>
    </submittedName>
</protein>
<organism evidence="7 8">
    <name type="scientific">Novosphingobium mathurense</name>
    <dbReference type="NCBI Taxonomy" id="428990"/>
    <lineage>
        <taxon>Bacteria</taxon>
        <taxon>Pseudomonadati</taxon>
        <taxon>Pseudomonadota</taxon>
        <taxon>Alphaproteobacteria</taxon>
        <taxon>Sphingomonadales</taxon>
        <taxon>Sphingomonadaceae</taxon>
        <taxon>Novosphingobium</taxon>
    </lineage>
</organism>
<evidence type="ECO:0000256" key="2">
    <source>
        <dbReference type="ARBA" id="ARBA00022475"/>
    </source>
</evidence>
<dbReference type="Pfam" id="PF07690">
    <property type="entry name" value="MFS_1"/>
    <property type="match status" value="1"/>
</dbReference>
<feature type="transmembrane region" description="Helical" evidence="6">
    <location>
        <begin position="166"/>
        <end position="187"/>
    </location>
</feature>
<evidence type="ECO:0000256" key="6">
    <source>
        <dbReference type="SAM" id="Phobius"/>
    </source>
</evidence>
<keyword evidence="2" id="KW-1003">Cell membrane</keyword>
<feature type="transmembrane region" description="Helical" evidence="6">
    <location>
        <begin position="21"/>
        <end position="43"/>
    </location>
</feature>
<dbReference type="RefSeq" id="WP_079729801.1">
    <property type="nucleotide sequence ID" value="NZ_FVZE01000001.1"/>
</dbReference>
<feature type="transmembrane region" description="Helical" evidence="6">
    <location>
        <begin position="256"/>
        <end position="280"/>
    </location>
</feature>